<accession>A0A8J3NAJ6</accession>
<organism evidence="2 3">
    <name type="scientific">Reticulibacter mediterranei</name>
    <dbReference type="NCBI Taxonomy" id="2778369"/>
    <lineage>
        <taxon>Bacteria</taxon>
        <taxon>Bacillati</taxon>
        <taxon>Chloroflexota</taxon>
        <taxon>Ktedonobacteria</taxon>
        <taxon>Ktedonobacterales</taxon>
        <taxon>Reticulibacteraceae</taxon>
        <taxon>Reticulibacter</taxon>
    </lineage>
</organism>
<name>A0A8J3NAJ6_9CHLR</name>
<dbReference type="SMART" id="SM00857">
    <property type="entry name" value="Resolvase"/>
    <property type="match status" value="1"/>
</dbReference>
<gene>
    <name evidence="2" type="ORF">KSF_104900</name>
</gene>
<dbReference type="Gene3D" id="3.40.50.1390">
    <property type="entry name" value="Resolvase, N-terminal catalytic domain"/>
    <property type="match status" value="1"/>
</dbReference>
<dbReference type="Pfam" id="PF07508">
    <property type="entry name" value="Recombinase"/>
    <property type="match status" value="1"/>
</dbReference>
<dbReference type="Proteomes" id="UP000597444">
    <property type="component" value="Unassembled WGS sequence"/>
</dbReference>
<dbReference type="GO" id="GO:0000150">
    <property type="term" value="F:DNA strand exchange activity"/>
    <property type="evidence" value="ECO:0007669"/>
    <property type="project" value="InterPro"/>
</dbReference>
<evidence type="ECO:0000313" key="2">
    <source>
        <dbReference type="EMBL" id="GHP00443.1"/>
    </source>
</evidence>
<dbReference type="InterPro" id="IPR011109">
    <property type="entry name" value="DNA_bind_recombinase_dom"/>
</dbReference>
<dbReference type="SUPFAM" id="SSF53041">
    <property type="entry name" value="Resolvase-like"/>
    <property type="match status" value="1"/>
</dbReference>
<comment type="caution">
    <text evidence="2">The sequence shown here is derived from an EMBL/GenBank/DDBJ whole genome shotgun (WGS) entry which is preliminary data.</text>
</comment>
<dbReference type="CDD" id="cd00338">
    <property type="entry name" value="Ser_Recombinase"/>
    <property type="match status" value="1"/>
</dbReference>
<dbReference type="Pfam" id="PF00239">
    <property type="entry name" value="Resolvase"/>
    <property type="match status" value="1"/>
</dbReference>
<dbReference type="InterPro" id="IPR036162">
    <property type="entry name" value="Resolvase-like_N_sf"/>
</dbReference>
<dbReference type="EMBL" id="BNJK01000002">
    <property type="protein sequence ID" value="GHP00443.1"/>
    <property type="molecule type" value="Genomic_DNA"/>
</dbReference>
<dbReference type="PANTHER" id="PTHR30461:SF23">
    <property type="entry name" value="DNA RECOMBINASE-RELATED"/>
    <property type="match status" value="1"/>
</dbReference>
<sequence>MIDQDLGHSAASTADRLGFQRLVASVGLGQVGLVLGLEVSRLARNSSDWHQLLEICALTQTLILDEEGLYDPSTFNDRLLLGLKGAMSEAELFVMRARLQGGILNKARRGALKLALPVGLGYTESGTIVLDPDLQVQAAIREVFLSFQPTFSASATVRHFHQQHLLFPRRIRRGPHQGELAWGVIQHHDVLRVLHQPAYAGAYVFGRTRTTKTADGKVHIINLPRSEWDTLVKNAHVGYISLRGLREK</sequence>
<evidence type="ECO:0000313" key="3">
    <source>
        <dbReference type="Proteomes" id="UP000597444"/>
    </source>
</evidence>
<dbReference type="InterPro" id="IPR050639">
    <property type="entry name" value="SSR_resolvase"/>
</dbReference>
<reference evidence="2" key="1">
    <citation type="submission" date="2020-10" db="EMBL/GenBank/DDBJ databases">
        <title>Taxonomic study of unclassified bacteria belonging to the class Ktedonobacteria.</title>
        <authorList>
            <person name="Yabe S."/>
            <person name="Wang C.M."/>
            <person name="Zheng Y."/>
            <person name="Sakai Y."/>
            <person name="Cavaletti L."/>
            <person name="Monciardini P."/>
            <person name="Donadio S."/>
        </authorList>
    </citation>
    <scope>NUCLEOTIDE SEQUENCE</scope>
    <source>
        <strain evidence="2">ID150040</strain>
    </source>
</reference>
<dbReference type="GO" id="GO:0003677">
    <property type="term" value="F:DNA binding"/>
    <property type="evidence" value="ECO:0007669"/>
    <property type="project" value="InterPro"/>
</dbReference>
<protein>
    <recommendedName>
        <fullName evidence="1">Resolvase/invertase-type recombinase catalytic domain-containing protein</fullName>
    </recommendedName>
</protein>
<dbReference type="PROSITE" id="PS51736">
    <property type="entry name" value="RECOMBINASES_3"/>
    <property type="match status" value="1"/>
</dbReference>
<proteinExistence type="predicted"/>
<feature type="domain" description="Resolvase/invertase-type recombinase catalytic" evidence="1">
    <location>
        <begin position="1"/>
        <end position="110"/>
    </location>
</feature>
<dbReference type="AlphaFoldDB" id="A0A8J3NAJ6"/>
<dbReference type="InterPro" id="IPR006119">
    <property type="entry name" value="Resolv_N"/>
</dbReference>
<evidence type="ECO:0000259" key="1">
    <source>
        <dbReference type="PROSITE" id="PS51736"/>
    </source>
</evidence>
<dbReference type="PANTHER" id="PTHR30461">
    <property type="entry name" value="DNA-INVERTASE FROM LAMBDOID PROPHAGE"/>
    <property type="match status" value="1"/>
</dbReference>
<keyword evidence="3" id="KW-1185">Reference proteome</keyword>